<dbReference type="Gene3D" id="1.10.8.430">
    <property type="entry name" value="Helical domain of apoptotic protease-activating factors"/>
    <property type="match status" value="1"/>
</dbReference>
<dbReference type="Pfam" id="PF02362">
    <property type="entry name" value="B3"/>
    <property type="match status" value="1"/>
</dbReference>
<keyword evidence="8" id="KW-0804">Transcription</keyword>
<dbReference type="InterPro" id="IPR050905">
    <property type="entry name" value="Plant_NBS-LRR"/>
</dbReference>
<proteinExistence type="inferred from homology"/>
<dbReference type="Gene3D" id="3.40.50.300">
    <property type="entry name" value="P-loop containing nucleotide triphosphate hydrolases"/>
    <property type="match status" value="1"/>
</dbReference>
<dbReference type="Pfam" id="PF00931">
    <property type="entry name" value="NB-ARC"/>
    <property type="match status" value="1"/>
</dbReference>
<dbReference type="InterPro" id="IPR036691">
    <property type="entry name" value="Endo/exonu/phosph_ase_sf"/>
</dbReference>
<feature type="region of interest" description="Disordered" evidence="11">
    <location>
        <begin position="266"/>
        <end position="301"/>
    </location>
</feature>
<evidence type="ECO:0000256" key="4">
    <source>
        <dbReference type="ARBA" id="ARBA00022821"/>
    </source>
</evidence>
<evidence type="ECO:0000256" key="5">
    <source>
        <dbReference type="ARBA" id="ARBA00022840"/>
    </source>
</evidence>
<dbReference type="SUPFAM" id="SSF101936">
    <property type="entry name" value="DNA-binding pseudobarrel domain"/>
    <property type="match status" value="1"/>
</dbReference>
<sequence length="2449" mass="275406">MGFAATLWFRDAILEVAKLSRDQNVFRSFREGNKVYVIQKQRNDRGNFVTVTVLGDSKGRGGVIIPEGRESWGWRGISLEVDGLLRSKAIEKQSANHHWRPLAGKSTAEGNLRKESCTFKAAVTQGNNIPNILPNIPGGDKIPEEVMAKNEVCLNLKVKLICGTDGKWHAAWAGLVDSDASGPPLQASTYVPKPGPKQDINPGLTKLTKPSPLQASRTQVWRPVGPKPNPMGCFENRNGKIGSGVGETRLPELTVSNRFSIFQVGESSGARENAELTASPAVETESTESPENSDLSAGTTEGTTTLSIAPAVTISHPPAGEDIARTWGSSSSWMLELRDGRRITIPLSLIRSVPSQDGEQEFPMVVAPIEGGELGSTETPLEVVPLAMASPDVEGSEIGGKPKVGVERRNLSSPTQVLEQFQEFGRELGVSFEGFEEELLILLKTIEDRRNSHRGPGEDRKKMQKSGGKGSRELKNLISSINYDAGGSKNRGLSRERALSDKRLRIRHLLKSWGPDIICLQETKMDLITRGIVCSVWGVHHIDWVYLGSMGASGGILIMWDTRVVEKLDEAVGYYSVSCKFRSVIDSHEWIFSGVYGPQNDGERRLMWEELAGISSWWDSPWCIGGDFNATRFPSEKLDGQHFTPAMTDFSEFISSCELLDPPLEGGRFTWSNGREIEAMSRLDRFLFSHEWDEKFPTIRQQHMTRLLSDHFPIMLECGQFMHGKRPFRFENMWLKSEGFVDRVKGWWQSYPFHGTPNYSHQLLAELSVLENVAESRLLSSNERIQQERLVAEWEQNSFLEEISWRQKSRELWLKEGDKNTKFFHKMANSHKRYNTISSLLVNGALTTDQQVIADCITQFYTGLYSEESGWRPKLDNLAFSMISAEDAAWLERPFGEEEVVGVLKAFNGDKAPGPDGFPMAFFQACWDVVHTEVMESIKYFHEVGTFTKSLNATFLTLIPKKAAAMEVKDFRPISLVGGMYKIFAKLLASRLKMVLHKIIAPSQNAFVQGRQILDSVLIANEVLDSRLKVGLPGVLCKLDIEKAYDHVNWEFLIYLLRRCGFPGKWCNWIWFCISTVRFSILVNGSPQGFFASSRGLRQGDPLSPLLFVIVMETLSRLMDRATIGGYISGFAVGSGDDPLVVSHLLFADDTLIFCNADQVQIAHLRAVFSWFEVVSGLKVNLAKSEMVPVSVVPNLESLVELMGCNIRSLPMTYLGLPLGANFNSKIIWNTVIEKMEKKLGGWKRLYLSKGGKLTLLRSTLSSIPTYFLSLFHLPAGVATRYGKERDAYWRKVVESKYGSMWGGWCSEEGYGSYGVSVWKSIRKDWGCFVPFISYRVGVGDKVQFWHDIWCNALPLKVLYPELFSIARDKDASVADLMSLSNGTLHWDVSFSRNVQDSELESLVAFMELIYSQTLDGTRQDQLCWNKMEKKEFSVKSFYHCLDPPSLGFPWRGVWKAKVPPRVAFFMWTAVLGKLPTIDNLRKRNMVIVNRCCLCKNAAESIDHLFLHCNLAKELWDSVLLAFGVSWVMPCRVRVLVDCWQGGLGRQRKSLLWKAIPHCIMWCLWRERNLRSFEDMEMSHPANRVTQKCKITKICNKVRFRKEDAAIFAYSCSITEDPFVHFFDTSNISGMEAVAAVVGALVKETGKLLCGCFCSKISTAVNLPSNLAVLVKEMDNLMDRRMEVKDEKEVAEKEGNKIRAQVDEWLEDVNNLQLRVNPIQEKMVNMKKPIACFLKCSMRCRAGEVEAIREEIKRLLEAGSFPTGMVHPTRRPRAVEHIPVPSIRGQTTASKLLDETMELLYDDEVGRIGIWGLGGIGKTTLVNNLNNELKTTSTQPFSIVIWAKVSKNLDIKHVQTQIARRLLWEPQMGESEQEMAIRLHQRLKNEKFVLILDDLWEEIDLDILGVPRPEEHEGCKIILTSRRMEVCRKMKTDKEVKMNVLNDEEAWQLFCQNAGDVVHSEEIKPFAEAIARECCGLPLAINIVGAAMRNKKKVQLWNNTLKQLQRSLPIVDGIEDKVYRSLKLSYDSLEGLLSVGRWCQRVKEGTVKMHDLVRDVVIWISESSEDGCKSLVRSGIKLSEISVQDLSKLNSNSRQRVSFMDNKITRLPDSVIQCSESSSLLLQHNLALEMVPVRFLQGFIALRLLNLGNTRIQSLPPSLLQLGDLRALLLRNCSSLGELPPLGGFSRLQMLNLGGTGIRELPRGLENLCNLKLLDLSDTENLKTIQAGIISRCASLSPLRLFLPLTVTASLSHQPLFKHQVADSSAPIKRRRNSTFKPVANSSAPIKRRNIPHAFAQKYLKEMRLDIILWVPDGSTWPVQYIFRTVKGHIRAEINKGWRAFSLDNSLKVGDVCVFESIKGVKVSFIVKIFRAAEDANCFLSPGTGGQVTQRPSSSRASTALGAASKFISENPFFTICITSDHLKCVTAVPRAFVRKHLPKEGSIKKYTE</sequence>
<keyword evidence="3" id="KW-0547">Nucleotide-binding</keyword>
<evidence type="ECO:0000256" key="2">
    <source>
        <dbReference type="ARBA" id="ARBA00008894"/>
    </source>
</evidence>
<dbReference type="InterPro" id="IPR000477">
    <property type="entry name" value="RT_dom"/>
</dbReference>
<keyword evidence="10" id="KW-0175">Coiled coil</keyword>
<dbReference type="GO" id="GO:0006281">
    <property type="term" value="P:DNA repair"/>
    <property type="evidence" value="ECO:0007669"/>
    <property type="project" value="InterPro"/>
</dbReference>
<comment type="similarity">
    <text evidence="2">Belongs to the disease resistance NB-LRR family.</text>
</comment>
<dbReference type="PRINTS" id="PR00364">
    <property type="entry name" value="DISEASERSIST"/>
</dbReference>
<dbReference type="Gene3D" id="2.40.330.10">
    <property type="entry name" value="DNA-binding pseudobarrel domain"/>
    <property type="match status" value="1"/>
</dbReference>
<dbReference type="Gene3D" id="3.80.10.10">
    <property type="entry name" value="Ribonuclease Inhibitor"/>
    <property type="match status" value="1"/>
</dbReference>
<dbReference type="Pfam" id="PF03372">
    <property type="entry name" value="Exo_endo_phos"/>
    <property type="match status" value="1"/>
</dbReference>
<keyword evidence="9" id="KW-0539">Nucleus</keyword>
<keyword evidence="4" id="KW-0611">Plant defense</keyword>
<dbReference type="InterPro" id="IPR042197">
    <property type="entry name" value="Apaf_helical"/>
</dbReference>
<dbReference type="Pfam" id="PF13966">
    <property type="entry name" value="zf-RVT"/>
    <property type="match status" value="1"/>
</dbReference>
<name>A0A2N9FXM9_FAGSY</name>
<organism evidence="14">
    <name type="scientific">Fagus sylvatica</name>
    <name type="common">Beechnut</name>
    <dbReference type="NCBI Taxonomy" id="28930"/>
    <lineage>
        <taxon>Eukaryota</taxon>
        <taxon>Viridiplantae</taxon>
        <taxon>Streptophyta</taxon>
        <taxon>Embryophyta</taxon>
        <taxon>Tracheophyta</taxon>
        <taxon>Spermatophyta</taxon>
        <taxon>Magnoliopsida</taxon>
        <taxon>eudicotyledons</taxon>
        <taxon>Gunneridae</taxon>
        <taxon>Pentapetalae</taxon>
        <taxon>rosids</taxon>
        <taxon>fabids</taxon>
        <taxon>Fagales</taxon>
        <taxon>Fagaceae</taxon>
        <taxon>Fagus</taxon>
    </lineage>
</organism>
<gene>
    <name evidence="14" type="ORF">FSB_LOCUS19880</name>
</gene>
<feature type="domain" description="Reverse transcriptase" evidence="13">
    <location>
        <begin position="940"/>
        <end position="1219"/>
    </location>
</feature>
<dbReference type="InterPro" id="IPR020847">
    <property type="entry name" value="AP_endonuclease_F1_BS"/>
</dbReference>
<dbReference type="InterPro" id="IPR026960">
    <property type="entry name" value="RVT-Znf"/>
</dbReference>
<dbReference type="InterPro" id="IPR015300">
    <property type="entry name" value="DNA-bd_pseudobarrel_sf"/>
</dbReference>
<dbReference type="InterPro" id="IPR043502">
    <property type="entry name" value="DNA/RNA_pol_sf"/>
</dbReference>
<feature type="region of interest" description="Disordered" evidence="11">
    <location>
        <begin position="450"/>
        <end position="471"/>
    </location>
</feature>
<dbReference type="GO" id="GO:0043531">
    <property type="term" value="F:ADP binding"/>
    <property type="evidence" value="ECO:0007669"/>
    <property type="project" value="InterPro"/>
</dbReference>
<feature type="domain" description="TF-B3" evidence="12">
    <location>
        <begin position="2274"/>
        <end position="2373"/>
    </location>
</feature>
<keyword evidence="7" id="KW-0238">DNA-binding</keyword>
<dbReference type="GO" id="GO:0006952">
    <property type="term" value="P:defense response"/>
    <property type="evidence" value="ECO:0007669"/>
    <property type="project" value="UniProtKB-KW"/>
</dbReference>
<evidence type="ECO:0008006" key="15">
    <source>
        <dbReference type="Google" id="ProtNLM"/>
    </source>
</evidence>
<dbReference type="PROSITE" id="PS50878">
    <property type="entry name" value="RT_POL"/>
    <property type="match status" value="1"/>
</dbReference>
<dbReference type="GO" id="GO:0005634">
    <property type="term" value="C:nucleus"/>
    <property type="evidence" value="ECO:0007669"/>
    <property type="project" value="UniProtKB-SubCell"/>
</dbReference>
<evidence type="ECO:0000256" key="3">
    <source>
        <dbReference type="ARBA" id="ARBA00022741"/>
    </source>
</evidence>
<feature type="compositionally biased region" description="Basic and acidic residues" evidence="11">
    <location>
        <begin position="450"/>
        <end position="461"/>
    </location>
</feature>
<dbReference type="SMART" id="SM01019">
    <property type="entry name" value="B3"/>
    <property type="match status" value="1"/>
</dbReference>
<dbReference type="CDD" id="cd10017">
    <property type="entry name" value="B3_DNA"/>
    <property type="match status" value="1"/>
</dbReference>
<evidence type="ECO:0000256" key="1">
    <source>
        <dbReference type="ARBA" id="ARBA00004123"/>
    </source>
</evidence>
<dbReference type="PANTHER" id="PTHR33463">
    <property type="entry name" value="NB-ARC DOMAIN-CONTAINING PROTEIN-RELATED"/>
    <property type="match status" value="1"/>
</dbReference>
<dbReference type="InterPro" id="IPR005135">
    <property type="entry name" value="Endo/exonuclease/phosphatase"/>
</dbReference>
<evidence type="ECO:0000313" key="14">
    <source>
        <dbReference type="EMBL" id="SPC91998.1"/>
    </source>
</evidence>
<evidence type="ECO:0000256" key="11">
    <source>
        <dbReference type="SAM" id="MobiDB-lite"/>
    </source>
</evidence>
<dbReference type="InterPro" id="IPR027417">
    <property type="entry name" value="P-loop_NTPase"/>
</dbReference>
<dbReference type="SUPFAM" id="SSF56219">
    <property type="entry name" value="DNase I-like"/>
    <property type="match status" value="1"/>
</dbReference>
<dbReference type="InterPro" id="IPR002182">
    <property type="entry name" value="NB-ARC"/>
</dbReference>
<dbReference type="CDD" id="cd01650">
    <property type="entry name" value="RT_nLTR_like"/>
    <property type="match status" value="1"/>
</dbReference>
<evidence type="ECO:0000256" key="10">
    <source>
        <dbReference type="SAM" id="Coils"/>
    </source>
</evidence>
<protein>
    <recommendedName>
        <fullName evidence="15">Reverse transcriptase domain-containing protein</fullName>
    </recommendedName>
</protein>
<keyword evidence="6" id="KW-0805">Transcription regulation</keyword>
<comment type="subcellular location">
    <subcellularLocation>
        <location evidence="1">Nucleus</location>
    </subcellularLocation>
</comment>
<evidence type="ECO:0000256" key="9">
    <source>
        <dbReference type="ARBA" id="ARBA00023242"/>
    </source>
</evidence>
<dbReference type="GO" id="GO:0005524">
    <property type="term" value="F:ATP binding"/>
    <property type="evidence" value="ECO:0007669"/>
    <property type="project" value="UniProtKB-KW"/>
</dbReference>
<evidence type="ECO:0000256" key="6">
    <source>
        <dbReference type="ARBA" id="ARBA00023015"/>
    </source>
</evidence>
<dbReference type="SUPFAM" id="SSF52540">
    <property type="entry name" value="P-loop containing nucleoside triphosphate hydrolases"/>
    <property type="match status" value="1"/>
</dbReference>
<evidence type="ECO:0000256" key="7">
    <source>
        <dbReference type="ARBA" id="ARBA00023125"/>
    </source>
</evidence>
<dbReference type="InterPro" id="IPR003340">
    <property type="entry name" value="B3_DNA-bd"/>
</dbReference>
<dbReference type="GO" id="GO:0003677">
    <property type="term" value="F:DNA binding"/>
    <property type="evidence" value="ECO:0007669"/>
    <property type="project" value="UniProtKB-KW"/>
</dbReference>
<dbReference type="PROSITE" id="PS00726">
    <property type="entry name" value="AP_NUCLEASE_F1_1"/>
    <property type="match status" value="1"/>
</dbReference>
<feature type="coiled-coil region" evidence="10">
    <location>
        <begin position="1667"/>
        <end position="1694"/>
    </location>
</feature>
<dbReference type="SUPFAM" id="SSF52058">
    <property type="entry name" value="L domain-like"/>
    <property type="match status" value="1"/>
</dbReference>
<dbReference type="Pfam" id="PF00078">
    <property type="entry name" value="RVT_1"/>
    <property type="match status" value="1"/>
</dbReference>
<keyword evidence="5" id="KW-0067">ATP-binding</keyword>
<dbReference type="PROSITE" id="PS50863">
    <property type="entry name" value="B3"/>
    <property type="match status" value="1"/>
</dbReference>
<dbReference type="GO" id="GO:0004519">
    <property type="term" value="F:endonuclease activity"/>
    <property type="evidence" value="ECO:0007669"/>
    <property type="project" value="InterPro"/>
</dbReference>
<dbReference type="EMBL" id="OIVN01001270">
    <property type="protein sequence ID" value="SPC91998.1"/>
    <property type="molecule type" value="Genomic_DNA"/>
</dbReference>
<feature type="compositionally biased region" description="Polar residues" evidence="11">
    <location>
        <begin position="287"/>
        <end position="301"/>
    </location>
</feature>
<dbReference type="SUPFAM" id="SSF56672">
    <property type="entry name" value="DNA/RNA polymerases"/>
    <property type="match status" value="1"/>
</dbReference>
<evidence type="ECO:0000259" key="12">
    <source>
        <dbReference type="PROSITE" id="PS50863"/>
    </source>
</evidence>
<dbReference type="PANTHER" id="PTHR33463:SF202">
    <property type="entry name" value="NB-ARC DOMAIN-CONTAINING PROTEIN"/>
    <property type="match status" value="1"/>
</dbReference>
<accession>A0A2N9FXM9</accession>
<dbReference type="FunFam" id="3.40.50.300:FF:001091">
    <property type="entry name" value="Probable disease resistance protein At1g61300"/>
    <property type="match status" value="1"/>
</dbReference>
<reference evidence="14" key="1">
    <citation type="submission" date="2018-02" db="EMBL/GenBank/DDBJ databases">
        <authorList>
            <person name="Cohen D.B."/>
            <person name="Kent A.D."/>
        </authorList>
    </citation>
    <scope>NUCLEOTIDE SEQUENCE</scope>
</reference>
<evidence type="ECO:0000259" key="13">
    <source>
        <dbReference type="PROSITE" id="PS50878"/>
    </source>
</evidence>
<feature type="region of interest" description="Disordered" evidence="11">
    <location>
        <begin position="202"/>
        <end position="243"/>
    </location>
</feature>
<evidence type="ECO:0000256" key="8">
    <source>
        <dbReference type="ARBA" id="ARBA00023163"/>
    </source>
</evidence>
<dbReference type="InterPro" id="IPR032675">
    <property type="entry name" value="LRR_dom_sf"/>
</dbReference>
<dbReference type="FunFam" id="1.10.8.430:FF:000003">
    <property type="entry name" value="Probable disease resistance protein At5g66910"/>
    <property type="match status" value="1"/>
</dbReference>
<dbReference type="Gene3D" id="3.60.10.10">
    <property type="entry name" value="Endonuclease/exonuclease/phosphatase"/>
    <property type="match status" value="1"/>
</dbReference>